<dbReference type="EMBL" id="CADCVS010000491">
    <property type="protein sequence ID" value="CAA9530391.1"/>
    <property type="molecule type" value="Genomic_DNA"/>
</dbReference>
<feature type="compositionally biased region" description="Basic residues" evidence="1">
    <location>
        <begin position="182"/>
        <end position="207"/>
    </location>
</feature>
<feature type="non-terminal residue" evidence="2">
    <location>
        <position position="1"/>
    </location>
</feature>
<name>A0A6J4TRP5_9ACTN</name>
<organism evidence="2">
    <name type="scientific">uncultured Solirubrobacteraceae bacterium</name>
    <dbReference type="NCBI Taxonomy" id="1162706"/>
    <lineage>
        <taxon>Bacteria</taxon>
        <taxon>Bacillati</taxon>
        <taxon>Actinomycetota</taxon>
        <taxon>Thermoleophilia</taxon>
        <taxon>Solirubrobacterales</taxon>
        <taxon>Solirubrobacteraceae</taxon>
        <taxon>environmental samples</taxon>
    </lineage>
</organism>
<feature type="compositionally biased region" description="Low complexity" evidence="1">
    <location>
        <begin position="223"/>
        <end position="234"/>
    </location>
</feature>
<evidence type="ECO:0000313" key="2">
    <source>
        <dbReference type="EMBL" id="CAA9530391.1"/>
    </source>
</evidence>
<gene>
    <name evidence="2" type="ORF">AVDCRST_MAG30-3722</name>
</gene>
<feature type="compositionally biased region" description="Basic and acidic residues" evidence="1">
    <location>
        <begin position="136"/>
        <end position="147"/>
    </location>
</feature>
<keyword evidence="2" id="KW-0413">Isomerase</keyword>
<dbReference type="EC" id="5.4.99.2" evidence="2"/>
<feature type="compositionally biased region" description="Low complexity" evidence="1">
    <location>
        <begin position="171"/>
        <end position="181"/>
    </location>
</feature>
<feature type="compositionally biased region" description="Low complexity" evidence="1">
    <location>
        <begin position="243"/>
        <end position="261"/>
    </location>
</feature>
<dbReference type="AlphaFoldDB" id="A0A6J4TRP5"/>
<feature type="compositionally biased region" description="Basic residues" evidence="1">
    <location>
        <begin position="66"/>
        <end position="95"/>
    </location>
</feature>
<sequence length="278" mass="30708">RLRPAPRLLLQRPQQRLPGGREVPRRPADVGRVHGRALRGQGAQLAQDPLPHADGRGDADRPAGRQQHRPRRAAGLRRGVRRHAVPAHQRLRRGARAALRARGEDRPAHAADHRPRVGRDRHGRPLRGLVLRRGAHGGDRVARADPHRPHRRDGRLGQRHRLHDERDRRVGLGLPGALPHGPGHRRRRQQVRRGRARDRGHPARRPGVRAGAARPAEGLQGEPRPGARAAPARGGPRGRPRHGQPAARPARGPARPLLARRGLLRDARRVRALPAGGV</sequence>
<dbReference type="GO" id="GO:0004494">
    <property type="term" value="F:methylmalonyl-CoA mutase activity"/>
    <property type="evidence" value="ECO:0007669"/>
    <property type="project" value="UniProtKB-EC"/>
</dbReference>
<feature type="compositionally biased region" description="Low complexity" evidence="1">
    <location>
        <begin position="1"/>
        <end position="18"/>
    </location>
</feature>
<proteinExistence type="predicted"/>
<feature type="region of interest" description="Disordered" evidence="1">
    <location>
        <begin position="1"/>
        <end position="278"/>
    </location>
</feature>
<feature type="compositionally biased region" description="Basic and acidic residues" evidence="1">
    <location>
        <begin position="51"/>
        <end position="63"/>
    </location>
</feature>
<protein>
    <submittedName>
        <fullName evidence="2">Methylmalonyl-CoA mutase</fullName>
        <ecNumber evidence="2">5.4.99.2</ecNumber>
    </submittedName>
</protein>
<reference evidence="2" key="1">
    <citation type="submission" date="2020-02" db="EMBL/GenBank/DDBJ databases">
        <authorList>
            <person name="Meier V. D."/>
        </authorList>
    </citation>
    <scope>NUCLEOTIDE SEQUENCE</scope>
    <source>
        <strain evidence="2">AVDCRST_MAG30</strain>
    </source>
</reference>
<evidence type="ECO:0000256" key="1">
    <source>
        <dbReference type="SAM" id="MobiDB-lite"/>
    </source>
</evidence>
<feature type="compositionally biased region" description="Basic and acidic residues" evidence="1">
    <location>
        <begin position="22"/>
        <end position="32"/>
    </location>
</feature>
<feature type="compositionally biased region" description="Basic and acidic residues" evidence="1">
    <location>
        <begin position="101"/>
        <end position="120"/>
    </location>
</feature>
<feature type="non-terminal residue" evidence="2">
    <location>
        <position position="278"/>
    </location>
</feature>
<accession>A0A6J4TRP5</accession>
<feature type="compositionally biased region" description="Basic residues" evidence="1">
    <location>
        <begin position="148"/>
        <end position="161"/>
    </location>
</feature>